<gene>
    <name evidence="1" type="ORF">PSYICH_LOCUS545</name>
</gene>
<evidence type="ECO:0000313" key="1">
    <source>
        <dbReference type="EMBL" id="CAH1099126.1"/>
    </source>
</evidence>
<protein>
    <submittedName>
        <fullName evidence="1">Uncharacterized protein</fullName>
    </submittedName>
</protein>
<keyword evidence="2" id="KW-1185">Reference proteome</keyword>
<reference evidence="1" key="1">
    <citation type="submission" date="2022-01" db="EMBL/GenBank/DDBJ databases">
        <authorList>
            <person name="King R."/>
        </authorList>
    </citation>
    <scope>NUCLEOTIDE SEQUENCE</scope>
</reference>
<proteinExistence type="predicted"/>
<dbReference type="AlphaFoldDB" id="A0A9P0G5W5"/>
<organism evidence="1 2">
    <name type="scientific">Psylliodes chrysocephalus</name>
    <dbReference type="NCBI Taxonomy" id="3402493"/>
    <lineage>
        <taxon>Eukaryota</taxon>
        <taxon>Metazoa</taxon>
        <taxon>Ecdysozoa</taxon>
        <taxon>Arthropoda</taxon>
        <taxon>Hexapoda</taxon>
        <taxon>Insecta</taxon>
        <taxon>Pterygota</taxon>
        <taxon>Neoptera</taxon>
        <taxon>Endopterygota</taxon>
        <taxon>Coleoptera</taxon>
        <taxon>Polyphaga</taxon>
        <taxon>Cucujiformia</taxon>
        <taxon>Chrysomeloidea</taxon>
        <taxon>Chrysomelidae</taxon>
        <taxon>Galerucinae</taxon>
        <taxon>Alticini</taxon>
        <taxon>Psylliodes</taxon>
    </lineage>
</organism>
<dbReference type="Proteomes" id="UP001153636">
    <property type="component" value="Chromosome 1"/>
</dbReference>
<sequence>MDSHTKVRISRHRTYNTARTDTTYKRTRNEETIILKPTEGKTYVDIIKSMKKEVDTKGVIVEKIPSKGEVQVTKNCNEEKTRQHFKELLKNKMETLAKVGTRQKRRTVMILDIDETTQENDVKQVIDT</sequence>
<dbReference type="EMBL" id="OV651813">
    <property type="protein sequence ID" value="CAH1099126.1"/>
    <property type="molecule type" value="Genomic_DNA"/>
</dbReference>
<evidence type="ECO:0000313" key="2">
    <source>
        <dbReference type="Proteomes" id="UP001153636"/>
    </source>
</evidence>
<accession>A0A9P0G5W5</accession>
<name>A0A9P0G5W5_9CUCU</name>